<dbReference type="Gene3D" id="1.25.40.10">
    <property type="entry name" value="Tetratricopeptide repeat domain"/>
    <property type="match status" value="1"/>
</dbReference>
<protein>
    <recommendedName>
        <fullName evidence="5">Tetratricopeptide repeat</fullName>
    </recommendedName>
</protein>
<reference evidence="2 4" key="2">
    <citation type="submission" date="2018-11" db="EMBL/GenBank/DDBJ databases">
        <authorList>
            <consortium name="Pathogen Informatics"/>
        </authorList>
    </citation>
    <scope>NUCLEOTIDE SEQUENCE [LARGE SCALE GENOMIC DNA]</scope>
    <source>
        <strain evidence="2 4">NCTC12929</strain>
    </source>
</reference>
<proteinExistence type="predicted"/>
<organism evidence="1 3">
    <name type="scientific">Bergeyella zoohelcum</name>
    <dbReference type="NCBI Taxonomy" id="1015"/>
    <lineage>
        <taxon>Bacteria</taxon>
        <taxon>Pseudomonadati</taxon>
        <taxon>Bacteroidota</taxon>
        <taxon>Flavobacteriia</taxon>
        <taxon>Flavobacteriales</taxon>
        <taxon>Weeksellaceae</taxon>
        <taxon>Bergeyella</taxon>
    </lineage>
</organism>
<name>A0A376BYW2_9FLAO</name>
<dbReference type="Proteomes" id="UP000255515">
    <property type="component" value="Unassembled WGS sequence"/>
</dbReference>
<dbReference type="AlphaFoldDB" id="A0A376BYW2"/>
<dbReference type="EMBL" id="UFTJ01000001">
    <property type="protein sequence ID" value="SSZ46737.1"/>
    <property type="molecule type" value="Genomic_DNA"/>
</dbReference>
<evidence type="ECO:0000313" key="1">
    <source>
        <dbReference type="EMBL" id="SSZ46737.1"/>
    </source>
</evidence>
<evidence type="ECO:0000313" key="4">
    <source>
        <dbReference type="Proteomes" id="UP000270205"/>
    </source>
</evidence>
<evidence type="ECO:0000313" key="2">
    <source>
        <dbReference type="EMBL" id="VDH04016.1"/>
    </source>
</evidence>
<reference evidence="1 3" key="1">
    <citation type="submission" date="2018-06" db="EMBL/GenBank/DDBJ databases">
        <authorList>
            <consortium name="Pathogen Informatics"/>
            <person name="Doyle S."/>
        </authorList>
    </citation>
    <scope>NUCLEOTIDE SEQUENCE [LARGE SCALE GENOMIC DNA]</scope>
    <source>
        <strain evidence="1 3">NCTC11661</strain>
    </source>
</reference>
<dbReference type="RefSeq" id="WP_002686974.1">
    <property type="nucleotide sequence ID" value="NZ_UFTJ01000001.1"/>
</dbReference>
<dbReference type="SUPFAM" id="SSF48452">
    <property type="entry name" value="TPR-like"/>
    <property type="match status" value="1"/>
</dbReference>
<sequence>MSETCMNHIKNYWESLTTDANQFFHKKNFTEALIGYKNAMYRAEVLNNNLSDCLRLHIPFMQIYIISCNNLSNTYKELQRYNDVINIMERCIYYLLRLMTNHICNTEEVQRELQKTYINYVCFLEKYDTEKFHKNLLYKTIKEKVEQNKLEKLSRKHIQYN</sequence>
<dbReference type="InterPro" id="IPR011990">
    <property type="entry name" value="TPR-like_helical_dom_sf"/>
</dbReference>
<dbReference type="EMBL" id="UYIV01000001">
    <property type="protein sequence ID" value="VDH04016.1"/>
    <property type="molecule type" value="Genomic_DNA"/>
</dbReference>
<gene>
    <name evidence="1" type="ORF">NCTC11661_00391</name>
    <name evidence="2" type="ORF">NCTC12929_01230</name>
</gene>
<evidence type="ECO:0008006" key="5">
    <source>
        <dbReference type="Google" id="ProtNLM"/>
    </source>
</evidence>
<dbReference type="Proteomes" id="UP000270205">
    <property type="component" value="Unassembled WGS sequence"/>
</dbReference>
<accession>A0A376BYW2</accession>
<evidence type="ECO:0000313" key="3">
    <source>
        <dbReference type="Proteomes" id="UP000255515"/>
    </source>
</evidence>